<evidence type="ECO:0000256" key="1">
    <source>
        <dbReference type="SAM" id="MobiDB-lite"/>
    </source>
</evidence>
<evidence type="ECO:0000313" key="4">
    <source>
        <dbReference type="Proteomes" id="UP000031202"/>
    </source>
</evidence>
<reference evidence="3 4" key="1">
    <citation type="submission" date="2014-12" db="EMBL/GenBank/DDBJ databases">
        <title>Genome sequencing of Microbacterium hominis TPW29.</title>
        <authorList>
            <person name="Tan P.W."/>
            <person name="Chan K.-G."/>
        </authorList>
    </citation>
    <scope>NUCLEOTIDE SEQUENCE [LARGE SCALE GENOMIC DNA]</scope>
    <source>
        <strain evidence="3 4">TPW29</strain>
    </source>
</reference>
<evidence type="ECO:0000256" key="2">
    <source>
        <dbReference type="SAM" id="Phobius"/>
    </source>
</evidence>
<feature type="region of interest" description="Disordered" evidence="1">
    <location>
        <begin position="1"/>
        <end position="22"/>
    </location>
</feature>
<dbReference type="AlphaFoldDB" id="A0A0B4D3C6"/>
<feature type="transmembrane region" description="Helical" evidence="2">
    <location>
        <begin position="32"/>
        <end position="58"/>
    </location>
</feature>
<keyword evidence="2" id="KW-1133">Transmembrane helix</keyword>
<sequence>MDGVVGEQARAAEAGTDAATRRSAARRRSRRLAFDLAALSVVGLLLVGAIGAATVTVYRDLYSPGAFVTRYLDLLSQGRVPEALALPGVPIASSDLTDAGLPGDASEALLRRAALAPLSDIRVVGEQASDGVELVTVSYQAGPHAGTSTFRVERAGWIGLAPTWRFAQSPLAVIDLTLRGATAFSVNGFAVDTRQVSPDGTKADPLAPVALLVFSPGLYSISVDTPVSSSPGVAVLSDTPQAEVPVDIQTQPTSTFVDVVQERVESFLTACTTQQVLQPTGCPFGLQVRNRILEPPVWSMVDQPKIALQPDGAGWSIVPADAAAHVVVDIKSIFDGTVTHVDEDVPFRVGGTITMLPDGTASIQVQSAG</sequence>
<feature type="compositionally biased region" description="Low complexity" evidence="1">
    <location>
        <begin position="9"/>
        <end position="22"/>
    </location>
</feature>
<name>A0A0B4D3C6_9MICO</name>
<protein>
    <submittedName>
        <fullName evidence="3">Uncharacterized protein</fullName>
    </submittedName>
</protein>
<evidence type="ECO:0000313" key="3">
    <source>
        <dbReference type="EMBL" id="KIC58730.1"/>
    </source>
</evidence>
<proteinExistence type="predicted"/>
<dbReference type="Proteomes" id="UP000031202">
    <property type="component" value="Unassembled WGS sequence"/>
</dbReference>
<accession>A0A0B4D3C6</accession>
<comment type="caution">
    <text evidence="3">The sequence shown here is derived from an EMBL/GenBank/DDBJ whole genome shotgun (WGS) entry which is preliminary data.</text>
</comment>
<gene>
    <name evidence="3" type="ORF">RM52_05150</name>
</gene>
<keyword evidence="2" id="KW-0812">Transmembrane</keyword>
<keyword evidence="2" id="KW-0472">Membrane</keyword>
<organism evidence="3 4">
    <name type="scientific">Microbacterium hominis</name>
    <dbReference type="NCBI Taxonomy" id="162426"/>
    <lineage>
        <taxon>Bacteria</taxon>
        <taxon>Bacillati</taxon>
        <taxon>Actinomycetota</taxon>
        <taxon>Actinomycetes</taxon>
        <taxon>Micrococcales</taxon>
        <taxon>Microbacteriaceae</taxon>
        <taxon>Microbacterium</taxon>
    </lineage>
</organism>
<dbReference type="EMBL" id="JWSZ01000006">
    <property type="protein sequence ID" value="KIC58730.1"/>
    <property type="molecule type" value="Genomic_DNA"/>
</dbReference>